<feature type="site" description="Important for catalytic activity and substrate specificity; stabilizes the transition state when the phosphoryl donor is PPi; prevents ATP from binding by mimicking the alpha-phosphate group of ATP" evidence="10">
    <location>
        <position position="196"/>
    </location>
</feature>
<evidence type="ECO:0000256" key="4">
    <source>
        <dbReference type="ARBA" id="ARBA00022679"/>
    </source>
</evidence>
<comment type="function">
    <text evidence="2 10">Catalyzes the phosphorylation of D-fructose 6-phosphate, the first committing step of glycolysis. Uses inorganic phosphate (PPi) as phosphoryl donor instead of ATP like common ATP-dependent phosphofructokinases (ATP-PFKs), which renders the reaction reversible, and can thus function both in glycolysis and gluconeogenesis. Consistently, PPi-PFK can replace the enzymes of both the forward (ATP-PFK) and reverse (fructose-bisphosphatase (FBPase)) reactions.</text>
</comment>
<keyword evidence="7 10" id="KW-0460">Magnesium</keyword>
<keyword evidence="3 10" id="KW-0963">Cytoplasm</keyword>
<feature type="binding site" evidence="10">
    <location>
        <position position="331"/>
    </location>
    <ligand>
        <name>substrate</name>
    </ligand>
</feature>
<gene>
    <name evidence="12" type="primary">PFK1</name>
</gene>
<feature type="domain" description="Phosphofructokinase" evidence="11">
    <location>
        <begin position="94"/>
        <end position="350"/>
    </location>
</feature>
<dbReference type="Gene3D" id="3.40.50.460">
    <property type="entry name" value="Phosphofructokinase domain"/>
    <property type="match status" value="1"/>
</dbReference>
<dbReference type="EC" id="2.7.1.90" evidence="10"/>
<dbReference type="PANTHER" id="PTHR43650">
    <property type="entry name" value="PYROPHOSPHATE--FRUCTOSE 6-PHOSPHATE 1-PHOSPHOTRANSFERASE"/>
    <property type="match status" value="1"/>
</dbReference>
<dbReference type="Gene3D" id="3.40.50.450">
    <property type="match status" value="1"/>
</dbReference>
<dbReference type="Gene3D" id="1.10.10.480">
    <property type="entry name" value="Phosphofructokinase, domain 3"/>
    <property type="match status" value="1"/>
</dbReference>
<keyword evidence="4 10" id="KW-0808">Transferase</keyword>
<reference evidence="12" key="1">
    <citation type="submission" date="2016-02" db="EMBL/GenBank/DDBJ databases">
        <title>Gluconeogenic compartmentalization in Diplonema papillatum.</title>
        <authorList>
            <person name="Nara T."/>
        </authorList>
    </citation>
    <scope>NUCLEOTIDE SEQUENCE</scope>
</reference>
<name>A0A1B4Z3F8_9EUGL</name>
<comment type="subunit">
    <text evidence="10">Homodimer or monomer.</text>
</comment>
<dbReference type="AlphaFoldDB" id="A0A1B4Z3F8"/>
<dbReference type="NCBIfam" id="TIGR02477">
    <property type="entry name" value="PFKA_PPi"/>
    <property type="match status" value="1"/>
</dbReference>
<evidence type="ECO:0000256" key="7">
    <source>
        <dbReference type="ARBA" id="ARBA00022842"/>
    </source>
</evidence>
<feature type="binding site" evidence="10">
    <location>
        <position position="102"/>
    </location>
    <ligand>
        <name>diphosphate</name>
        <dbReference type="ChEBI" id="CHEBI:33019"/>
    </ligand>
</feature>
<evidence type="ECO:0000256" key="1">
    <source>
        <dbReference type="ARBA" id="ARBA00001946"/>
    </source>
</evidence>
<dbReference type="GO" id="GO:0003872">
    <property type="term" value="F:6-phosphofructokinase activity"/>
    <property type="evidence" value="ECO:0007669"/>
    <property type="project" value="UniProtKB-UniRule"/>
</dbReference>
<dbReference type="HAMAP" id="MF_01980">
    <property type="entry name" value="Phosphofructokinase_II_Long"/>
    <property type="match status" value="1"/>
</dbReference>
<evidence type="ECO:0000256" key="3">
    <source>
        <dbReference type="ARBA" id="ARBA00022490"/>
    </source>
</evidence>
<comment type="cofactor">
    <cofactor evidence="1 10">
        <name>Mg(2+)</name>
        <dbReference type="ChEBI" id="CHEBI:18420"/>
    </cofactor>
</comment>
<dbReference type="InterPro" id="IPR000023">
    <property type="entry name" value="Phosphofructokinase_dom"/>
</dbReference>
<dbReference type="InterPro" id="IPR022953">
    <property type="entry name" value="ATP_PFK"/>
</dbReference>
<dbReference type="InterPro" id="IPR011183">
    <property type="entry name" value="PfpB_PPi_PFK"/>
</dbReference>
<dbReference type="GO" id="GO:0006002">
    <property type="term" value="P:fructose 6-phosphate metabolic process"/>
    <property type="evidence" value="ECO:0007669"/>
    <property type="project" value="InterPro"/>
</dbReference>
<feature type="active site" description="Proton acceptor" evidence="10">
    <location>
        <position position="225"/>
    </location>
</feature>
<comment type="catalytic activity">
    <reaction evidence="9 10">
        <text>beta-D-fructose 6-phosphate + diphosphate = beta-D-fructose 1,6-bisphosphate + phosphate + H(+)</text>
        <dbReference type="Rhea" id="RHEA:13613"/>
        <dbReference type="ChEBI" id="CHEBI:15378"/>
        <dbReference type="ChEBI" id="CHEBI:32966"/>
        <dbReference type="ChEBI" id="CHEBI:33019"/>
        <dbReference type="ChEBI" id="CHEBI:43474"/>
        <dbReference type="ChEBI" id="CHEBI:57634"/>
        <dbReference type="EC" id="2.7.1.90"/>
    </reaction>
</comment>
<feature type="binding site" evidence="10">
    <location>
        <position position="195"/>
    </location>
    <ligand>
        <name>Mg(2+)</name>
        <dbReference type="ChEBI" id="CHEBI:18420"/>
        <note>catalytic</note>
    </ligand>
</feature>
<dbReference type="PANTHER" id="PTHR43650:SF1">
    <property type="entry name" value="PYROPHOSPHATE--FRUCTOSE 6-PHOSPHATE 1-PHOSPHOTRANSFERASE SUBUNIT BETA 2"/>
    <property type="match status" value="1"/>
</dbReference>
<comment type="similarity">
    <text evidence="10">Belongs to the phosphofructokinase type A (PFKA) family. PPi-dependent PFK group II subfamily. Clade 'Long' sub-subfamily.</text>
</comment>
<dbReference type="SUPFAM" id="SSF53784">
    <property type="entry name" value="Phosphofructokinase"/>
    <property type="match status" value="1"/>
</dbReference>
<dbReference type="GO" id="GO:0005829">
    <property type="term" value="C:cytosol"/>
    <property type="evidence" value="ECO:0007669"/>
    <property type="project" value="TreeGrafter"/>
</dbReference>
<dbReference type="UniPathway" id="UPA00109">
    <property type="reaction ID" value="UER00182"/>
</dbReference>
<keyword evidence="5 10" id="KW-0479">Metal-binding</keyword>
<dbReference type="Pfam" id="PF00365">
    <property type="entry name" value="PFK"/>
    <property type="match status" value="1"/>
</dbReference>
<comment type="caution">
    <text evidence="10">Lacks conserved residue(s) required for the propagation of feature annotation.</text>
</comment>
<feature type="binding site" evidence="10">
    <location>
        <begin position="429"/>
        <end position="432"/>
    </location>
    <ligand>
        <name>substrate</name>
    </ligand>
</feature>
<accession>A0A1B4Z3F8</accession>
<evidence type="ECO:0000256" key="10">
    <source>
        <dbReference type="HAMAP-Rule" id="MF_03185"/>
    </source>
</evidence>
<evidence type="ECO:0000256" key="6">
    <source>
        <dbReference type="ARBA" id="ARBA00022777"/>
    </source>
</evidence>
<comment type="activity regulation">
    <text evidence="10">Non-allosteric.</text>
</comment>
<dbReference type="InterPro" id="IPR035966">
    <property type="entry name" value="PKF_sf"/>
</dbReference>
<dbReference type="EMBL" id="LC127115">
    <property type="protein sequence ID" value="BAV53946.1"/>
    <property type="molecule type" value="Genomic_DNA"/>
</dbReference>
<dbReference type="GO" id="GO:0047334">
    <property type="term" value="F:diphosphate-fructose-6-phosphate 1-phosphotransferase activity"/>
    <property type="evidence" value="ECO:0007669"/>
    <property type="project" value="UniProtKB-EC"/>
</dbReference>
<sequence>MRPQEKLKELIEQIKRLSIGTNSFLNQRLHFNPPVPGVLRGACGVENIPLASGMKPEVAAKLKQLFPHTFTSTTAYRVGLNRNAEASFAGKSLRIGIVLSGGPAPGGHNIISGLYDFLQARNTDSVLVGFLKGPAGLVSGKCVVITDDMLRAFRNQGFNLIGTSRTKIESKQQFEMAKEQVLRLRLDGIVICGGDDSNTNAALLADYFVGANVPCRVIGMPKTIDADLRSDLLEMSFGFDTSTKCYSSLLGNVMQECLVRRDRWHFVRLMGRSASHIAVEVALQTHPNYTIVSEEVTEKKQTILGIVQEISDLVHQRAKSGKNYGVVLVPEGLEVSRDMKALVEELNEILVASSDNVEGRLSKDNAAVYKQLPDWLRSQLLSERDPHGNVRVSLIESERLLASLVAKELQRRKDPYADLFRFWCHFFGYQGRCALTSNFDCTYTYVLGHLAGTLVGGATGVIGAVRNLCSPVDEWELVGIPLTSMMRLERRKGKDKPVIEKKLVDLQGKVFKLFASMRASWMLGDCYPNRTEIRTGHLSGDHTPTQTLRIEFPHKQQPSPKL</sequence>
<comment type="pathway">
    <text evidence="10">Carbohydrate degradation; glycolysis; D-glyceraldehyde 3-phosphate and glycerone phosphate from D-glucose: step 3/4.</text>
</comment>
<evidence type="ECO:0000313" key="12">
    <source>
        <dbReference type="EMBL" id="BAV53946.1"/>
    </source>
</evidence>
<feature type="site" description="Important for catalytic activity; stabilizes the transition state when the phosphoryl donor is PPi" evidence="10">
    <location>
        <position position="222"/>
    </location>
</feature>
<evidence type="ECO:0000256" key="8">
    <source>
        <dbReference type="ARBA" id="ARBA00023152"/>
    </source>
</evidence>
<organism evidence="12">
    <name type="scientific">Diplonema papillatum</name>
    <dbReference type="NCBI Taxonomy" id="91374"/>
    <lineage>
        <taxon>Eukaryota</taxon>
        <taxon>Discoba</taxon>
        <taxon>Euglenozoa</taxon>
        <taxon>Diplonemea</taxon>
        <taxon>Diplonemidae</taxon>
        <taxon>Diplonema</taxon>
    </lineage>
</organism>
<evidence type="ECO:0000256" key="9">
    <source>
        <dbReference type="ARBA" id="ARBA00048072"/>
    </source>
</evidence>
<proteinExistence type="inferred from homology"/>
<evidence type="ECO:0000256" key="5">
    <source>
        <dbReference type="ARBA" id="ARBA00022723"/>
    </source>
</evidence>
<dbReference type="GO" id="GO:0005524">
    <property type="term" value="F:ATP binding"/>
    <property type="evidence" value="ECO:0007669"/>
    <property type="project" value="InterPro"/>
</dbReference>
<feature type="binding site" evidence="10">
    <location>
        <begin position="270"/>
        <end position="272"/>
    </location>
    <ligand>
        <name>substrate</name>
    </ligand>
</feature>
<evidence type="ECO:0000256" key="2">
    <source>
        <dbReference type="ARBA" id="ARBA00003138"/>
    </source>
</evidence>
<feature type="binding site" evidence="10">
    <location>
        <begin position="223"/>
        <end position="225"/>
    </location>
    <ligand>
        <name>substrate</name>
    </ligand>
</feature>
<dbReference type="PRINTS" id="PR00476">
    <property type="entry name" value="PHFRCTKINASE"/>
</dbReference>
<keyword evidence="6 10" id="KW-0418">Kinase</keyword>
<dbReference type="GO" id="GO:0009749">
    <property type="term" value="P:response to glucose"/>
    <property type="evidence" value="ECO:0007669"/>
    <property type="project" value="TreeGrafter"/>
</dbReference>
<keyword evidence="8 10" id="KW-0324">Glycolysis</keyword>
<dbReference type="NCBIfam" id="NF005482">
    <property type="entry name" value="PRK07085.1"/>
    <property type="match status" value="1"/>
</dbReference>
<protein>
    <recommendedName>
        <fullName evidence="10">Pyrophosphate--fructose 6-phosphate 1-phosphotransferase</fullName>
        <ecNumber evidence="10">2.7.1.90</ecNumber>
    </recommendedName>
    <alternativeName>
        <fullName evidence="10">6-phosphofructokinase, pyrophosphate dependent</fullName>
    </alternativeName>
    <alternativeName>
        <fullName evidence="10">PPi-dependent phosphofructokinase</fullName>
        <shortName evidence="10">PPi-PFK</shortName>
    </alternativeName>
    <alternativeName>
        <fullName evidence="10">Pyrophosphate-dependent 6-phosphofructose-1-kinase</fullName>
    </alternativeName>
</protein>
<comment type="subcellular location">
    <subcellularLocation>
        <location evidence="10">Cytoplasm</location>
    </subcellularLocation>
</comment>
<evidence type="ECO:0000259" key="11">
    <source>
        <dbReference type="Pfam" id="PF00365"/>
    </source>
</evidence>
<dbReference type="GO" id="GO:0046872">
    <property type="term" value="F:metal ion binding"/>
    <property type="evidence" value="ECO:0007669"/>
    <property type="project" value="UniProtKB-KW"/>
</dbReference>